<proteinExistence type="predicted"/>
<dbReference type="InterPro" id="IPR047650">
    <property type="entry name" value="Transpos_IS110"/>
</dbReference>
<dbReference type="GO" id="GO:0003677">
    <property type="term" value="F:DNA binding"/>
    <property type="evidence" value="ECO:0007669"/>
    <property type="project" value="InterPro"/>
</dbReference>
<feature type="domain" description="Transposase IS116/IS110/IS902 C-terminal" evidence="2">
    <location>
        <begin position="255"/>
        <end position="304"/>
    </location>
</feature>
<dbReference type="Pfam" id="PF01548">
    <property type="entry name" value="DEDD_Tnp_IS110"/>
    <property type="match status" value="1"/>
</dbReference>
<evidence type="ECO:0000313" key="3">
    <source>
        <dbReference type="EMBL" id="CAA9288804.1"/>
    </source>
</evidence>
<dbReference type="NCBIfam" id="NF033542">
    <property type="entry name" value="transpos_IS110"/>
    <property type="match status" value="1"/>
</dbReference>
<protein>
    <submittedName>
        <fullName evidence="3">Mobile element protein</fullName>
    </submittedName>
</protein>
<dbReference type="InterPro" id="IPR003346">
    <property type="entry name" value="Transposase_20"/>
</dbReference>
<dbReference type="PANTHER" id="PTHR33055">
    <property type="entry name" value="TRANSPOSASE FOR INSERTION SEQUENCE ELEMENT IS1111A"/>
    <property type="match status" value="1"/>
</dbReference>
<dbReference type="AlphaFoldDB" id="A0A6J4JW28"/>
<gene>
    <name evidence="3" type="ORF">AVDCRST_MAG93-3738</name>
</gene>
<feature type="non-terminal residue" evidence="3">
    <location>
        <position position="304"/>
    </location>
</feature>
<name>A0A6J4JW28_9CHLR</name>
<feature type="domain" description="Transposase IS110-like N-terminal" evidence="1">
    <location>
        <begin position="9"/>
        <end position="157"/>
    </location>
</feature>
<dbReference type="GO" id="GO:0006313">
    <property type="term" value="P:DNA transposition"/>
    <property type="evidence" value="ECO:0007669"/>
    <property type="project" value="InterPro"/>
</dbReference>
<accession>A0A6J4JW28</accession>
<evidence type="ECO:0000259" key="2">
    <source>
        <dbReference type="Pfam" id="PF02371"/>
    </source>
</evidence>
<organism evidence="3">
    <name type="scientific">uncultured Chloroflexia bacterium</name>
    <dbReference type="NCBI Taxonomy" id="1672391"/>
    <lineage>
        <taxon>Bacteria</taxon>
        <taxon>Bacillati</taxon>
        <taxon>Chloroflexota</taxon>
        <taxon>Chloroflexia</taxon>
        <taxon>environmental samples</taxon>
    </lineage>
</organism>
<reference evidence="3" key="1">
    <citation type="submission" date="2020-02" db="EMBL/GenBank/DDBJ databases">
        <authorList>
            <person name="Meier V. D."/>
        </authorList>
    </citation>
    <scope>NUCLEOTIDE SEQUENCE</scope>
    <source>
        <strain evidence="3">AVDCRST_MAG93</strain>
    </source>
</reference>
<dbReference type="Pfam" id="PF02371">
    <property type="entry name" value="Transposase_20"/>
    <property type="match status" value="1"/>
</dbReference>
<dbReference type="GO" id="GO:0004803">
    <property type="term" value="F:transposase activity"/>
    <property type="evidence" value="ECO:0007669"/>
    <property type="project" value="InterPro"/>
</dbReference>
<evidence type="ECO:0000259" key="1">
    <source>
        <dbReference type="Pfam" id="PF01548"/>
    </source>
</evidence>
<sequence length="304" mass="34434">MKLVYARCAGLDVHKKTVNVCIRRGKGNKVEVIRGMFCTFTEDLERMRDFLHQHKVHRVVMESTGVYWIPIWNVLEQSAWMFNVVLVNPQHVRALPGQKTDEKDCERLAELGQYDMLRGSFIPPPQVRRWRDLTRRRTHLQQDRNRLINRICRLLETANLKLSSVVSDIVGKTGWAILNAIARGEADVDALAGLACGSLKGKRAELRAALRGFITPHFRWLLKELLEDLSRLDAKLTGLDALIREAMKDHQAEIQRLCTIPAVKETTAWTILAELGTDMSRFCDAAHVASWAGLCPGNCESAGK</sequence>
<dbReference type="EMBL" id="CADCTR010001272">
    <property type="protein sequence ID" value="CAA9288804.1"/>
    <property type="molecule type" value="Genomic_DNA"/>
</dbReference>
<dbReference type="InterPro" id="IPR002525">
    <property type="entry name" value="Transp_IS110-like_N"/>
</dbReference>